<evidence type="ECO:0000256" key="5">
    <source>
        <dbReference type="ARBA" id="ARBA00023002"/>
    </source>
</evidence>
<dbReference type="PROSITE" id="PS51405">
    <property type="entry name" value="HEME_HALOPEROXIDASE"/>
    <property type="match status" value="1"/>
</dbReference>
<dbReference type="EMBL" id="LT553604">
    <property type="protein sequence ID" value="SAM01923.1"/>
    <property type="molecule type" value="Genomic_DNA"/>
</dbReference>
<keyword evidence="3" id="KW-0349">Heme</keyword>
<dbReference type="STRING" id="4829.A0A163JTU1"/>
<dbReference type="PANTHER" id="PTHR33577:SF18">
    <property type="entry name" value="HEME HALOPEROXIDASE FAMILY PROFILE DOMAIN-CONTAINING PROTEIN"/>
    <property type="match status" value="1"/>
</dbReference>
<evidence type="ECO:0000313" key="9">
    <source>
        <dbReference type="EMBL" id="SAM01923.1"/>
    </source>
</evidence>
<dbReference type="AlphaFoldDB" id="A0A163JTU1"/>
<keyword evidence="6" id="KW-0408">Iron</keyword>
<name>A0A163JTU1_ABSGL</name>
<keyword evidence="2" id="KW-0575">Peroxidase</keyword>
<organism evidence="9">
    <name type="scientific">Absidia glauca</name>
    <name type="common">Pin mould</name>
    <dbReference type="NCBI Taxonomy" id="4829"/>
    <lineage>
        <taxon>Eukaryota</taxon>
        <taxon>Fungi</taxon>
        <taxon>Fungi incertae sedis</taxon>
        <taxon>Mucoromycota</taxon>
        <taxon>Mucoromycotina</taxon>
        <taxon>Mucoromycetes</taxon>
        <taxon>Mucorales</taxon>
        <taxon>Cunninghamellaceae</taxon>
        <taxon>Absidia</taxon>
    </lineage>
</organism>
<evidence type="ECO:0000313" key="10">
    <source>
        <dbReference type="Proteomes" id="UP000078561"/>
    </source>
</evidence>
<evidence type="ECO:0000256" key="3">
    <source>
        <dbReference type="ARBA" id="ARBA00022617"/>
    </source>
</evidence>
<evidence type="ECO:0000256" key="4">
    <source>
        <dbReference type="ARBA" id="ARBA00022723"/>
    </source>
</evidence>
<evidence type="ECO:0000259" key="8">
    <source>
        <dbReference type="PROSITE" id="PS51405"/>
    </source>
</evidence>
<comment type="similarity">
    <text evidence="7">Belongs to the chloroperoxidase family.</text>
</comment>
<keyword evidence="10" id="KW-1185">Reference proteome</keyword>
<proteinExistence type="inferred from homology"/>
<accession>A0A163JTU1</accession>
<sequence>MTHQEWDHYIDNFPYEAPSATAVRSPCPFLNTFANHGILPRSGKNITYTQYYKAITLVGTTHEAAVAFLSTVFRIYKEIDPAHSVWSDLRPATSISLNQLGQHNLVEHDISLTRADISEQPDFSLPNLERVQLMMSLSSHSNTSLVARTGTSPHLNVRHLGDFRRIKWNEAMQKPLAGYHFGGLYQIASAVECVLLLDYLGRDHSISIDHFESFVVHERIPKDWYPLEKPLTNWQLFSRTRSCLLAVRKSKA</sequence>
<dbReference type="Pfam" id="PF01328">
    <property type="entry name" value="Peroxidase_2"/>
    <property type="match status" value="1"/>
</dbReference>
<dbReference type="OrthoDB" id="407298at2759"/>
<dbReference type="Gene3D" id="1.10.489.10">
    <property type="entry name" value="Chloroperoxidase-like"/>
    <property type="match status" value="1"/>
</dbReference>
<feature type="domain" description="Heme haloperoxidase family profile" evidence="8">
    <location>
        <begin position="11"/>
        <end position="238"/>
    </location>
</feature>
<evidence type="ECO:0000256" key="1">
    <source>
        <dbReference type="ARBA" id="ARBA00001970"/>
    </source>
</evidence>
<protein>
    <recommendedName>
        <fullName evidence="8">Heme haloperoxidase family profile domain-containing protein</fullName>
    </recommendedName>
</protein>
<dbReference type="GO" id="GO:0004601">
    <property type="term" value="F:peroxidase activity"/>
    <property type="evidence" value="ECO:0007669"/>
    <property type="project" value="UniProtKB-KW"/>
</dbReference>
<gene>
    <name evidence="9" type="primary">ABSGL_07673.1 scaffold 8929</name>
</gene>
<keyword evidence="4" id="KW-0479">Metal-binding</keyword>
<dbReference type="Proteomes" id="UP000078561">
    <property type="component" value="Unassembled WGS sequence"/>
</dbReference>
<dbReference type="PANTHER" id="PTHR33577">
    <property type="entry name" value="STERIGMATOCYSTIN BIOSYNTHESIS PEROXIDASE STCC-RELATED"/>
    <property type="match status" value="1"/>
</dbReference>
<dbReference type="InParanoid" id="A0A163JTU1"/>
<evidence type="ECO:0000256" key="2">
    <source>
        <dbReference type="ARBA" id="ARBA00022559"/>
    </source>
</evidence>
<comment type="cofactor">
    <cofactor evidence="1">
        <name>heme b</name>
        <dbReference type="ChEBI" id="CHEBI:60344"/>
    </cofactor>
</comment>
<keyword evidence="5" id="KW-0560">Oxidoreductase</keyword>
<dbReference type="GO" id="GO:0046872">
    <property type="term" value="F:metal ion binding"/>
    <property type="evidence" value="ECO:0007669"/>
    <property type="project" value="UniProtKB-KW"/>
</dbReference>
<reference evidence="9" key="1">
    <citation type="submission" date="2016-04" db="EMBL/GenBank/DDBJ databases">
        <authorList>
            <person name="Evans L.H."/>
            <person name="Alamgir A."/>
            <person name="Owens N."/>
            <person name="Weber N.D."/>
            <person name="Virtaneva K."/>
            <person name="Barbian K."/>
            <person name="Babar A."/>
            <person name="Rosenke K."/>
        </authorList>
    </citation>
    <scope>NUCLEOTIDE SEQUENCE [LARGE SCALE GENOMIC DNA]</scope>
    <source>
        <strain evidence="9">CBS 101.48</strain>
    </source>
</reference>
<dbReference type="SUPFAM" id="SSF47571">
    <property type="entry name" value="Cloroperoxidase"/>
    <property type="match status" value="1"/>
</dbReference>
<dbReference type="InterPro" id="IPR036851">
    <property type="entry name" value="Chloroperoxidase-like_sf"/>
</dbReference>
<evidence type="ECO:0000256" key="7">
    <source>
        <dbReference type="ARBA" id="ARBA00025795"/>
    </source>
</evidence>
<evidence type="ECO:0000256" key="6">
    <source>
        <dbReference type="ARBA" id="ARBA00023004"/>
    </source>
</evidence>
<dbReference type="InterPro" id="IPR000028">
    <property type="entry name" value="Chloroperoxidase"/>
</dbReference>